<dbReference type="EMBL" id="NBNE01006804">
    <property type="protein sequence ID" value="OWZ01491.1"/>
    <property type="molecule type" value="Genomic_DNA"/>
</dbReference>
<evidence type="ECO:0000313" key="3">
    <source>
        <dbReference type="Proteomes" id="UP000198211"/>
    </source>
</evidence>
<feature type="compositionally biased region" description="Low complexity" evidence="1">
    <location>
        <begin position="258"/>
        <end position="269"/>
    </location>
</feature>
<evidence type="ECO:0000256" key="1">
    <source>
        <dbReference type="SAM" id="MobiDB-lite"/>
    </source>
</evidence>
<dbReference type="OrthoDB" id="104635at2759"/>
<name>A0A225V7N6_9STRA</name>
<evidence type="ECO:0008006" key="4">
    <source>
        <dbReference type="Google" id="ProtNLM"/>
    </source>
</evidence>
<keyword evidence="3" id="KW-1185">Reference proteome</keyword>
<feature type="region of interest" description="Disordered" evidence="1">
    <location>
        <begin position="234"/>
        <end position="272"/>
    </location>
</feature>
<protein>
    <recommendedName>
        <fullName evidence="4">Reverse transcriptase</fullName>
    </recommendedName>
</protein>
<dbReference type="AlphaFoldDB" id="A0A225V7N6"/>
<evidence type="ECO:0000313" key="2">
    <source>
        <dbReference type="EMBL" id="OWZ01491.1"/>
    </source>
</evidence>
<proteinExistence type="predicted"/>
<dbReference type="Proteomes" id="UP000198211">
    <property type="component" value="Unassembled WGS sequence"/>
</dbReference>
<feature type="compositionally biased region" description="Polar residues" evidence="1">
    <location>
        <begin position="248"/>
        <end position="257"/>
    </location>
</feature>
<accession>A0A225V7N6</accession>
<reference evidence="3" key="1">
    <citation type="submission" date="2017-03" db="EMBL/GenBank/DDBJ databases">
        <title>Phytopthora megakarya and P. palmivora, two closely related causual agents of cacao black pod achieved similar genome size and gene model numbers by different mechanisms.</title>
        <authorList>
            <person name="Ali S."/>
            <person name="Shao J."/>
            <person name="Larry D.J."/>
            <person name="Kronmiller B."/>
            <person name="Shen D."/>
            <person name="Strem M.D."/>
            <person name="Melnick R.L."/>
            <person name="Guiltinan M.J."/>
            <person name="Tyler B.M."/>
            <person name="Meinhardt L.W."/>
            <person name="Bailey B.A."/>
        </authorList>
    </citation>
    <scope>NUCLEOTIDE SEQUENCE [LARGE SCALE GENOMIC DNA]</scope>
    <source>
        <strain evidence="3">zdho120</strain>
    </source>
</reference>
<organism evidence="2 3">
    <name type="scientific">Phytophthora megakarya</name>
    <dbReference type="NCBI Taxonomy" id="4795"/>
    <lineage>
        <taxon>Eukaryota</taxon>
        <taxon>Sar</taxon>
        <taxon>Stramenopiles</taxon>
        <taxon>Oomycota</taxon>
        <taxon>Peronosporomycetes</taxon>
        <taxon>Peronosporales</taxon>
        <taxon>Peronosporaceae</taxon>
        <taxon>Phytophthora</taxon>
    </lineage>
</organism>
<sequence>MSLPFGWTGSPAHYSRFGSAITFLVRRECPQSLIPGHADDSNFFCHDWVDDYVLIEPDSPDRGQACEAALRLAMPQGHMHVRAWIENKVAVAWCNKLQSGNEFSQEMSRVIGAAESVHGFRVSTAYIAGKNSDLADLGSRAWSDNTLVAKWRVLTSSWRQVYVPTQFIKIYNGNFTPFKPAPSPIRLDNNINRLGDSGVKYTLNSGGRHGYQEDQHNYNLFGWLSLQSACGTPGTDLGADQPDMSKKSLPTSNGFTESSQDSTQSSLQDMPQPLQECARSAQLHNQKPQSYQKCWSGSALGSTSATPSIALFWGCDTGLLLFTKMLRVPVCQR</sequence>
<gene>
    <name evidence="2" type="ORF">PHMEG_00027102</name>
</gene>
<comment type="caution">
    <text evidence="2">The sequence shown here is derived from an EMBL/GenBank/DDBJ whole genome shotgun (WGS) entry which is preliminary data.</text>
</comment>